<evidence type="ECO:0000313" key="2">
    <source>
        <dbReference type="Proteomes" id="UP001168877"/>
    </source>
</evidence>
<organism evidence="1 2">
    <name type="scientific">Acer saccharum</name>
    <name type="common">Sugar maple</name>
    <dbReference type="NCBI Taxonomy" id="4024"/>
    <lineage>
        <taxon>Eukaryota</taxon>
        <taxon>Viridiplantae</taxon>
        <taxon>Streptophyta</taxon>
        <taxon>Embryophyta</taxon>
        <taxon>Tracheophyta</taxon>
        <taxon>Spermatophyta</taxon>
        <taxon>Magnoliopsida</taxon>
        <taxon>eudicotyledons</taxon>
        <taxon>Gunneridae</taxon>
        <taxon>Pentapetalae</taxon>
        <taxon>rosids</taxon>
        <taxon>malvids</taxon>
        <taxon>Sapindales</taxon>
        <taxon>Sapindaceae</taxon>
        <taxon>Hippocastanoideae</taxon>
        <taxon>Acereae</taxon>
        <taxon>Acer</taxon>
    </lineage>
</organism>
<dbReference type="GO" id="GO:0080030">
    <property type="term" value="F:methyl indole-3-acetate esterase activity"/>
    <property type="evidence" value="ECO:0007669"/>
    <property type="project" value="TreeGrafter"/>
</dbReference>
<dbReference type="SUPFAM" id="SSF53474">
    <property type="entry name" value="alpha/beta-Hydrolases"/>
    <property type="match status" value="1"/>
</dbReference>
<comment type="caution">
    <text evidence="1">The sequence shown here is derived from an EMBL/GenBank/DDBJ whole genome shotgun (WGS) entry which is preliminary data.</text>
</comment>
<dbReference type="InterPro" id="IPR045889">
    <property type="entry name" value="MES/HNL"/>
</dbReference>
<reference evidence="1" key="1">
    <citation type="journal article" date="2022" name="Plant J.">
        <title>Strategies of tolerance reflected in two North American maple genomes.</title>
        <authorList>
            <person name="McEvoy S.L."/>
            <person name="Sezen U.U."/>
            <person name="Trouern-Trend A."/>
            <person name="McMahon S.M."/>
            <person name="Schaberg P.G."/>
            <person name="Yang J."/>
            <person name="Wegrzyn J.L."/>
            <person name="Swenson N.G."/>
        </authorList>
    </citation>
    <scope>NUCLEOTIDE SEQUENCE</scope>
    <source>
        <strain evidence="1">NS2018</strain>
    </source>
</reference>
<keyword evidence="2" id="KW-1185">Reference proteome</keyword>
<dbReference type="GO" id="GO:0009696">
    <property type="term" value="P:salicylic acid metabolic process"/>
    <property type="evidence" value="ECO:0007669"/>
    <property type="project" value="TreeGrafter"/>
</dbReference>
<evidence type="ECO:0000313" key="1">
    <source>
        <dbReference type="EMBL" id="KAK0580171.1"/>
    </source>
</evidence>
<dbReference type="EMBL" id="JAUESC010000385">
    <property type="protein sequence ID" value="KAK0580171.1"/>
    <property type="molecule type" value="Genomic_DNA"/>
</dbReference>
<accession>A0AA39RS74</accession>
<dbReference type="Gene3D" id="3.40.50.1820">
    <property type="entry name" value="alpha/beta hydrolase"/>
    <property type="match status" value="2"/>
</dbReference>
<dbReference type="Proteomes" id="UP001168877">
    <property type="component" value="Unassembled WGS sequence"/>
</dbReference>
<dbReference type="GO" id="GO:0009694">
    <property type="term" value="P:jasmonic acid metabolic process"/>
    <property type="evidence" value="ECO:0007669"/>
    <property type="project" value="TreeGrafter"/>
</dbReference>
<dbReference type="PANTHER" id="PTHR10992:SF1010">
    <property type="entry name" value="METHYLESTERASE 17-LIKE"/>
    <property type="match status" value="1"/>
</dbReference>
<reference evidence="1" key="2">
    <citation type="submission" date="2023-06" db="EMBL/GenBank/DDBJ databases">
        <authorList>
            <person name="Swenson N.G."/>
            <person name="Wegrzyn J.L."/>
            <person name="Mcevoy S.L."/>
        </authorList>
    </citation>
    <scope>NUCLEOTIDE SEQUENCE</scope>
    <source>
        <strain evidence="1">NS2018</strain>
        <tissue evidence="1">Leaf</tissue>
    </source>
</reference>
<dbReference type="PANTHER" id="PTHR10992">
    <property type="entry name" value="METHYLESTERASE FAMILY MEMBER"/>
    <property type="match status" value="1"/>
</dbReference>
<gene>
    <name evidence="1" type="ORF">LWI29_037444</name>
</gene>
<protein>
    <submittedName>
        <fullName evidence="1">Uncharacterized protein</fullName>
    </submittedName>
</protein>
<name>A0AA39RS74_ACESA</name>
<dbReference type="GO" id="GO:0080031">
    <property type="term" value="F:methyl salicylate esterase activity"/>
    <property type="evidence" value="ECO:0007669"/>
    <property type="project" value="TreeGrafter"/>
</dbReference>
<dbReference type="GO" id="GO:0080032">
    <property type="term" value="F:methyl jasmonate esterase activity"/>
    <property type="evidence" value="ECO:0007669"/>
    <property type="project" value="TreeGrafter"/>
</dbReference>
<dbReference type="InterPro" id="IPR029058">
    <property type="entry name" value="AB_hydrolase_fold"/>
</dbReference>
<proteinExistence type="predicted"/>
<sequence>MLLRPPTFKAIPRAKFTDGPDAGKVPRVYIKTMHDQSIPPDLQDAMIRRWPPSQVFEIESDNSPFFSNPFVLFGAGIDRTDPETISSFDEYNQPLIDFFLHLPENDKVILVGHSAGGLNVTDCIHKFGTRKIHMAFYVAANMLKNGFVTDQDYKDGLPEIPGLGKITYPQTPTQDSILVSMLLRPSVKAILRAQFTDGPDADKVPRVYIKTLHDQSLKPDKQQATMIKRWPPSQVFDIESDHSPFFSNPFVLFGFIVKAVASIN</sequence>
<dbReference type="AlphaFoldDB" id="A0AA39RS74"/>